<feature type="chain" id="PRO_5045389770" evidence="3">
    <location>
        <begin position="21"/>
        <end position="115"/>
    </location>
</feature>
<reference evidence="5" key="1">
    <citation type="journal article" date="2014" name="Nat. Commun.">
        <title>The emerging biofuel crop Camelina sativa retains a highly undifferentiated hexaploid genome structure.</title>
        <authorList>
            <person name="Kagale S."/>
            <person name="Koh C."/>
            <person name="Nixon J."/>
            <person name="Bollina V."/>
            <person name="Clarke W.E."/>
            <person name="Tuteja R."/>
            <person name="Spillane C."/>
            <person name="Robinson S.J."/>
            <person name="Links M.G."/>
            <person name="Clarke C."/>
            <person name="Higgins E.E."/>
            <person name="Huebert T."/>
            <person name="Sharpe A.G."/>
            <person name="Parkin I.A."/>
        </authorList>
    </citation>
    <scope>NUCLEOTIDE SEQUENCE [LARGE SCALE GENOMIC DNA]</scope>
    <source>
        <strain evidence="5">cv. DH55</strain>
    </source>
</reference>
<dbReference type="Pfam" id="PF03763">
    <property type="entry name" value="Remorin_C"/>
    <property type="match status" value="1"/>
</dbReference>
<dbReference type="GeneID" id="104701561"/>
<protein>
    <submittedName>
        <fullName evidence="6">Uncharacterized protein LOC104701561 isoform X1</fullName>
    </submittedName>
</protein>
<feature type="coiled-coil region" evidence="2">
    <location>
        <begin position="28"/>
        <end position="63"/>
    </location>
</feature>
<evidence type="ECO:0000259" key="4">
    <source>
        <dbReference type="Pfam" id="PF03763"/>
    </source>
</evidence>
<sequence length="115" mass="13742">MKCVFCFSFFKVLFKSLLRALWVKICRYEKLSEKIVSWEDKKRKKAKRKLHRTERGVEKTKLKAIERFRDDNERIEMIVASARAHAYESRMKEELKVKAKANLMRTTGRNPSTCL</sequence>
<evidence type="ECO:0000256" key="1">
    <source>
        <dbReference type="ARBA" id="ARBA00005711"/>
    </source>
</evidence>
<organism evidence="5 6">
    <name type="scientific">Camelina sativa</name>
    <name type="common">False flax</name>
    <name type="synonym">Myagrum sativum</name>
    <dbReference type="NCBI Taxonomy" id="90675"/>
    <lineage>
        <taxon>Eukaryota</taxon>
        <taxon>Viridiplantae</taxon>
        <taxon>Streptophyta</taxon>
        <taxon>Embryophyta</taxon>
        <taxon>Tracheophyta</taxon>
        <taxon>Spermatophyta</taxon>
        <taxon>Magnoliopsida</taxon>
        <taxon>eudicotyledons</taxon>
        <taxon>Gunneridae</taxon>
        <taxon>Pentapetalae</taxon>
        <taxon>rosids</taxon>
        <taxon>malvids</taxon>
        <taxon>Brassicales</taxon>
        <taxon>Brassicaceae</taxon>
        <taxon>Camelineae</taxon>
        <taxon>Camelina</taxon>
    </lineage>
</organism>
<dbReference type="InterPro" id="IPR005516">
    <property type="entry name" value="Remorin_C"/>
</dbReference>
<dbReference type="PANTHER" id="PTHR31471">
    <property type="entry name" value="OS02G0116800 PROTEIN"/>
    <property type="match status" value="1"/>
</dbReference>
<dbReference type="PANTHER" id="PTHR31471:SF97">
    <property type="entry name" value="REMORIN FAMILY PROTEIN"/>
    <property type="match status" value="1"/>
</dbReference>
<evidence type="ECO:0000256" key="3">
    <source>
        <dbReference type="SAM" id="SignalP"/>
    </source>
</evidence>
<evidence type="ECO:0000313" key="5">
    <source>
        <dbReference type="Proteomes" id="UP000694864"/>
    </source>
</evidence>
<proteinExistence type="inferred from homology"/>
<keyword evidence="5" id="KW-1185">Reference proteome</keyword>
<reference evidence="6" key="2">
    <citation type="submission" date="2025-08" db="UniProtKB">
        <authorList>
            <consortium name="RefSeq"/>
        </authorList>
    </citation>
    <scope>IDENTIFICATION</scope>
    <source>
        <tissue evidence="6">Leaf</tissue>
    </source>
</reference>
<feature type="domain" description="Remorin C-terminal" evidence="4">
    <location>
        <begin position="27"/>
        <end position="112"/>
    </location>
</feature>
<dbReference type="Proteomes" id="UP000694864">
    <property type="component" value="Chromosome 7"/>
</dbReference>
<gene>
    <name evidence="6" type="primary">LOC104701561</name>
</gene>
<keyword evidence="3" id="KW-0732">Signal</keyword>
<dbReference type="RefSeq" id="XP_010415572.1">
    <property type="nucleotide sequence ID" value="XM_010417270.2"/>
</dbReference>
<evidence type="ECO:0000313" key="6">
    <source>
        <dbReference type="RefSeq" id="XP_010415572.1"/>
    </source>
</evidence>
<accession>A0ABM0SSN6</accession>
<comment type="similarity">
    <text evidence="1">Belongs to the remorin family.</text>
</comment>
<name>A0ABM0SSN6_CAMSA</name>
<feature type="signal peptide" evidence="3">
    <location>
        <begin position="1"/>
        <end position="20"/>
    </location>
</feature>
<evidence type="ECO:0000256" key="2">
    <source>
        <dbReference type="SAM" id="Coils"/>
    </source>
</evidence>
<keyword evidence="2" id="KW-0175">Coiled coil</keyword>